<protein>
    <submittedName>
        <fullName evidence="1">Methyltransferase domain protein</fullName>
    </submittedName>
</protein>
<feature type="non-terminal residue" evidence="1">
    <location>
        <position position="18"/>
    </location>
</feature>
<gene>
    <name evidence="1" type="ORF">CP10139811_0201A</name>
</gene>
<dbReference type="AlphaFoldDB" id="S7KLK9"/>
<dbReference type="Proteomes" id="UP000016200">
    <property type="component" value="Unassembled WGS sequence"/>
</dbReference>
<evidence type="ECO:0000313" key="2">
    <source>
        <dbReference type="Proteomes" id="UP000016200"/>
    </source>
</evidence>
<proteinExistence type="predicted"/>
<name>S7KLK9_9CHLA</name>
<keyword evidence="1" id="KW-0489">Methyltransferase</keyword>
<reference evidence="1 2" key="1">
    <citation type="submission" date="2013-04" db="EMBL/GenBank/DDBJ databases">
        <title>Genome sequence of Chlamydia psittaci 10-1398/11.</title>
        <authorList>
            <person name="Huot-Creasy H."/>
            <person name="McCracken C.L."/>
            <person name="Humphries M."/>
            <person name="Sachse K."/>
            <person name="Laroucau K."/>
            <person name="Bavoil P."/>
            <person name="Myers G.S."/>
        </authorList>
    </citation>
    <scope>NUCLEOTIDE SEQUENCE [LARGE SCALE GENOMIC DNA]</scope>
    <source>
        <strain evidence="1 2">10_1398_11</strain>
    </source>
</reference>
<dbReference type="GO" id="GO:0008168">
    <property type="term" value="F:methyltransferase activity"/>
    <property type="evidence" value="ECO:0007669"/>
    <property type="project" value="UniProtKB-KW"/>
</dbReference>
<evidence type="ECO:0000313" key="1">
    <source>
        <dbReference type="EMBL" id="EPP35310.1"/>
    </source>
</evidence>
<accession>S7KLK9</accession>
<organism evidence="1 2">
    <name type="scientific">Chlamydia ibidis</name>
    <dbReference type="NCBI Taxonomy" id="1405396"/>
    <lineage>
        <taxon>Bacteria</taxon>
        <taxon>Pseudomonadati</taxon>
        <taxon>Chlamydiota</taxon>
        <taxon>Chlamydiia</taxon>
        <taxon>Chlamydiales</taxon>
        <taxon>Chlamydiaceae</taxon>
        <taxon>Chlamydia/Chlamydophila group</taxon>
        <taxon>Chlamydia</taxon>
    </lineage>
</organism>
<sequence>MPKKYPIKNKKFPPYDQK</sequence>
<comment type="caution">
    <text evidence="1">The sequence shown here is derived from an EMBL/GenBank/DDBJ whole genome shotgun (WGS) entry which is preliminary data.</text>
</comment>
<dbReference type="HOGENOM" id="CLU_3431256_0_0_0"/>
<dbReference type="EMBL" id="ATNB01000062">
    <property type="protein sequence ID" value="EPP35310.1"/>
    <property type="molecule type" value="Genomic_DNA"/>
</dbReference>
<keyword evidence="1" id="KW-0808">Transferase</keyword>
<dbReference type="GO" id="GO:0032259">
    <property type="term" value="P:methylation"/>
    <property type="evidence" value="ECO:0007669"/>
    <property type="project" value="UniProtKB-KW"/>
</dbReference>